<proteinExistence type="predicted"/>
<dbReference type="WBParaSite" id="RSKR_0000983000.1">
    <property type="protein sequence ID" value="RSKR_0000983000.1"/>
    <property type="gene ID" value="RSKR_0000983000"/>
</dbReference>
<accession>A0AC35UD00</accession>
<protein>
    <submittedName>
        <fullName evidence="2">Peptidase A1 domain-containing protein</fullName>
    </submittedName>
</protein>
<sequence length="409" mass="46200">MIMILVIVLLCTNINSILGLYHIPLVGTTNDNVKNSVTNNVAYNVKSSIANKKVFEEELVDYKNKAYYGTIIIGSNLQSFNMLFDTGSSNMFIPCVNNNVPNLKHRQFDCENSYTCQQTNRTLNIFYGTGSIEGIIYHDRICFGSTETEFCTDINQGFGCAMTESGSNLKESRFDGIMGLGIYGDNVTQPLDYIFKNKNICKEEVFAFWLNRQLNSDENGGEITICGVNKNHFNGEIFYLDVIDSNYWRIKMDGVYVFDEEIILNGSALIDTGTSLIIGPIDAVEMIHSRLSGKKMAGGEYELDCNNLSYLPAVVFVFDGKPFSLDAENYVIHTTRNQKKVCLSCFMGLDMDRDKLWILGNNFIGKFYTVFDKKNKRIGFAHSNLGNSTIFNKLIILIHIIFCYVKIIN</sequence>
<dbReference type="Proteomes" id="UP000095286">
    <property type="component" value="Unplaced"/>
</dbReference>
<organism evidence="1 2">
    <name type="scientific">Rhabditophanes sp. KR3021</name>
    <dbReference type="NCBI Taxonomy" id="114890"/>
    <lineage>
        <taxon>Eukaryota</taxon>
        <taxon>Metazoa</taxon>
        <taxon>Ecdysozoa</taxon>
        <taxon>Nematoda</taxon>
        <taxon>Chromadorea</taxon>
        <taxon>Rhabditida</taxon>
        <taxon>Tylenchina</taxon>
        <taxon>Panagrolaimomorpha</taxon>
        <taxon>Strongyloidoidea</taxon>
        <taxon>Alloionematidae</taxon>
        <taxon>Rhabditophanes</taxon>
    </lineage>
</organism>
<evidence type="ECO:0000313" key="2">
    <source>
        <dbReference type="WBParaSite" id="RSKR_0000983000.1"/>
    </source>
</evidence>
<evidence type="ECO:0000313" key="1">
    <source>
        <dbReference type="Proteomes" id="UP000095286"/>
    </source>
</evidence>
<reference evidence="2" key="1">
    <citation type="submission" date="2016-11" db="UniProtKB">
        <authorList>
            <consortium name="WormBaseParasite"/>
        </authorList>
    </citation>
    <scope>IDENTIFICATION</scope>
    <source>
        <strain evidence="2">KR3021</strain>
    </source>
</reference>
<name>A0AC35UD00_9BILA</name>